<accession>A0A4C1UYL6</accession>
<dbReference type="Gene3D" id="3.80.10.10">
    <property type="entry name" value="Ribonuclease Inhibitor"/>
    <property type="match status" value="1"/>
</dbReference>
<dbReference type="EMBL" id="BGZK01000245">
    <property type="protein sequence ID" value="GBP31359.1"/>
    <property type="molecule type" value="Genomic_DNA"/>
</dbReference>
<evidence type="ECO:0000313" key="2">
    <source>
        <dbReference type="EMBL" id="GBP31359.1"/>
    </source>
</evidence>
<dbReference type="STRING" id="151549.A0A4C1UYL6"/>
<dbReference type="Proteomes" id="UP000299102">
    <property type="component" value="Unassembled WGS sequence"/>
</dbReference>
<dbReference type="SUPFAM" id="SSF52075">
    <property type="entry name" value="Outer arm dynein light chain 1"/>
    <property type="match status" value="1"/>
</dbReference>
<comment type="caution">
    <text evidence="2">The sequence shown here is derived from an EMBL/GenBank/DDBJ whole genome shotgun (WGS) entry which is preliminary data.</text>
</comment>
<reference evidence="2 3" key="1">
    <citation type="journal article" date="2019" name="Commun. Biol.">
        <title>The bagworm genome reveals a unique fibroin gene that provides high tensile strength.</title>
        <authorList>
            <person name="Kono N."/>
            <person name="Nakamura H."/>
            <person name="Ohtoshi R."/>
            <person name="Tomita M."/>
            <person name="Numata K."/>
            <person name="Arakawa K."/>
        </authorList>
    </citation>
    <scope>NUCLEOTIDE SEQUENCE [LARGE SCALE GENOMIC DNA]</scope>
</reference>
<dbReference type="Pfam" id="PF01359">
    <property type="entry name" value="Transposase_1"/>
    <property type="match status" value="1"/>
</dbReference>
<dbReference type="OrthoDB" id="616263at2759"/>
<dbReference type="InterPro" id="IPR001888">
    <property type="entry name" value="Transposase_1"/>
</dbReference>
<evidence type="ECO:0000313" key="3">
    <source>
        <dbReference type="Proteomes" id="UP000299102"/>
    </source>
</evidence>
<keyword evidence="3" id="KW-1185">Reference proteome</keyword>
<feature type="compositionally biased region" description="Low complexity" evidence="1">
    <location>
        <begin position="68"/>
        <end position="77"/>
    </location>
</feature>
<gene>
    <name evidence="2" type="primary">Lrch3</name>
    <name evidence="2" type="ORF">EVAR_13478_1</name>
</gene>
<name>A0A4C1UYL6_EUMVA</name>
<evidence type="ECO:0000256" key="1">
    <source>
        <dbReference type="SAM" id="MobiDB-lite"/>
    </source>
</evidence>
<feature type="region of interest" description="Disordered" evidence="1">
    <location>
        <begin position="68"/>
        <end position="94"/>
    </location>
</feature>
<dbReference type="InterPro" id="IPR032675">
    <property type="entry name" value="LRR_dom_sf"/>
</dbReference>
<proteinExistence type="predicted"/>
<protein>
    <submittedName>
        <fullName evidence="2">Leucine-rich repeat and calponin homology domain-containing protein 3</fullName>
    </submittedName>
</protein>
<organism evidence="2 3">
    <name type="scientific">Eumeta variegata</name>
    <name type="common">Bagworm moth</name>
    <name type="synonym">Eumeta japonica</name>
    <dbReference type="NCBI Taxonomy" id="151549"/>
    <lineage>
        <taxon>Eukaryota</taxon>
        <taxon>Metazoa</taxon>
        <taxon>Ecdysozoa</taxon>
        <taxon>Arthropoda</taxon>
        <taxon>Hexapoda</taxon>
        <taxon>Insecta</taxon>
        <taxon>Pterygota</taxon>
        <taxon>Neoptera</taxon>
        <taxon>Endopterygota</taxon>
        <taxon>Lepidoptera</taxon>
        <taxon>Glossata</taxon>
        <taxon>Ditrysia</taxon>
        <taxon>Tineoidea</taxon>
        <taxon>Psychidae</taxon>
        <taxon>Oiketicinae</taxon>
        <taxon>Eumeta</taxon>
    </lineage>
</organism>
<dbReference type="AlphaFoldDB" id="A0A4C1UYL6"/>
<sequence length="183" mass="20551">MLLSSGKTINSDLYCQQLMRLKQEVKKKRPELINRNTSLATQQILSDYRIPRDKDVVLSRRTNVSRSGRAGRVSRYRPAPAAATASVNEPADDGVGDDDARDLFTCRDINYLGLEALLAICSFKAPAANRDISYDLSKNRFAEVPDEVTTYVYLEKLFLSQNVLRCLPDAVGCLQSLTYLDLR</sequence>